<gene>
    <name evidence="1" type="ORF">MRATA1EN22A_LOCUS7231</name>
</gene>
<proteinExistence type="predicted"/>
<organism evidence="1 2">
    <name type="scientific">Rangifer tarandus platyrhynchus</name>
    <name type="common">Svalbard reindeer</name>
    <dbReference type="NCBI Taxonomy" id="3082113"/>
    <lineage>
        <taxon>Eukaryota</taxon>
        <taxon>Metazoa</taxon>
        <taxon>Chordata</taxon>
        <taxon>Craniata</taxon>
        <taxon>Vertebrata</taxon>
        <taxon>Euteleostomi</taxon>
        <taxon>Mammalia</taxon>
        <taxon>Eutheria</taxon>
        <taxon>Laurasiatheria</taxon>
        <taxon>Artiodactyla</taxon>
        <taxon>Ruminantia</taxon>
        <taxon>Pecora</taxon>
        <taxon>Cervidae</taxon>
        <taxon>Odocoileinae</taxon>
        <taxon>Rangifer</taxon>
    </lineage>
</organism>
<protein>
    <submittedName>
        <fullName evidence="1">Uncharacterized protein</fullName>
    </submittedName>
</protein>
<evidence type="ECO:0000313" key="1">
    <source>
        <dbReference type="EMBL" id="CAM9771808.1"/>
    </source>
</evidence>
<name>A0AC59YK38_RANTA</name>
<sequence>MKARAAPCLRAALASPRGTLRCAVYFVQDLQQQQSWEPGIFLVSRSGFGTRVQPPRMRSSRSESEGLGYFHDYLLRLRPFLRIRGRSVVRARVGARPEARPQLLPLVAPPRTPLPRTHFGGAADARAVRATSTSACLRQRGPAPSRGGPAFPLRPRRPQVLWLRSRR</sequence>
<dbReference type="EMBL" id="OX596101">
    <property type="protein sequence ID" value="CAM9771808.1"/>
    <property type="molecule type" value="Genomic_DNA"/>
</dbReference>
<reference evidence="1" key="2">
    <citation type="submission" date="2025-03" db="EMBL/GenBank/DDBJ databases">
        <authorList>
            <consortium name="ELIXIR-Norway"/>
            <consortium name="Elixir Norway"/>
        </authorList>
    </citation>
    <scope>NUCLEOTIDE SEQUENCE</scope>
</reference>
<reference evidence="1" key="1">
    <citation type="submission" date="2023-05" db="EMBL/GenBank/DDBJ databases">
        <authorList>
            <consortium name="ELIXIR-Norway"/>
        </authorList>
    </citation>
    <scope>NUCLEOTIDE SEQUENCE</scope>
</reference>
<accession>A0AC59YK38</accession>
<evidence type="ECO:0000313" key="2">
    <source>
        <dbReference type="Proteomes" id="UP001162501"/>
    </source>
</evidence>
<dbReference type="Proteomes" id="UP001162501">
    <property type="component" value="Chromosome 17"/>
</dbReference>